<geneLocation type="plasmid" evidence="2 3">
    <name>unnamed</name>
</geneLocation>
<keyword evidence="2" id="KW-0614">Plasmid</keyword>
<keyword evidence="1" id="KW-0732">Signal</keyword>
<dbReference type="Proteomes" id="UP000254508">
    <property type="component" value="Plasmid unnamed"/>
</dbReference>
<dbReference type="KEGG" id="err:DVR09_15850"/>
<dbReference type="AlphaFoldDB" id="A0A345YJ25"/>
<feature type="signal peptide" evidence="1">
    <location>
        <begin position="1"/>
        <end position="22"/>
    </location>
</feature>
<name>A0A345YJ25_9SPHN</name>
<evidence type="ECO:0000256" key="1">
    <source>
        <dbReference type="SAM" id="SignalP"/>
    </source>
</evidence>
<organism evidence="2 3">
    <name type="scientific">Erythrobacter aureus</name>
    <dbReference type="NCBI Taxonomy" id="2182384"/>
    <lineage>
        <taxon>Bacteria</taxon>
        <taxon>Pseudomonadati</taxon>
        <taxon>Pseudomonadota</taxon>
        <taxon>Alphaproteobacteria</taxon>
        <taxon>Sphingomonadales</taxon>
        <taxon>Erythrobacteraceae</taxon>
        <taxon>Erythrobacter/Porphyrobacter group</taxon>
        <taxon>Erythrobacter</taxon>
    </lineage>
</organism>
<accession>A0A345YJ25</accession>
<dbReference type="RefSeq" id="WP_115418240.1">
    <property type="nucleotide sequence ID" value="NZ_CP031358.1"/>
</dbReference>
<feature type="chain" id="PRO_5016814584" evidence="1">
    <location>
        <begin position="23"/>
        <end position="164"/>
    </location>
</feature>
<sequence length="164" mass="18160">MRIQHLLFAPALALAAATPAIADDERREQAYIMGQSWANGGISARCLIEVTDPAEHHLLKTEIGREAAAYRAQVLAGLYRIQAHLADKLHPLIEKQKEEQRDLLINGLIIQAEYDDTVGTSERNYEASVAEAASRMAEAPACDFYRLHQNSPTVQRAKALLATR</sequence>
<proteinExistence type="predicted"/>
<dbReference type="EMBL" id="CP031358">
    <property type="protein sequence ID" value="AXK43927.1"/>
    <property type="molecule type" value="Genomic_DNA"/>
</dbReference>
<evidence type="ECO:0000313" key="3">
    <source>
        <dbReference type="Proteomes" id="UP000254508"/>
    </source>
</evidence>
<keyword evidence="3" id="KW-1185">Reference proteome</keyword>
<reference evidence="2 3" key="1">
    <citation type="submission" date="2018-07" db="EMBL/GenBank/DDBJ databases">
        <title>Genome sequence of Erythrobacter strain YH-07, an antagonistic bacterium isolated from Yellow Sea.</title>
        <authorList>
            <person name="Tang T."/>
            <person name="Liu Q."/>
            <person name="Sun X."/>
        </authorList>
    </citation>
    <scope>NUCLEOTIDE SEQUENCE [LARGE SCALE GENOMIC DNA]</scope>
    <source>
        <strain evidence="2 3">YH-07</strain>
        <plasmid evidence="2 3">unnamed</plasmid>
    </source>
</reference>
<gene>
    <name evidence="2" type="ORF">DVR09_15850</name>
</gene>
<evidence type="ECO:0000313" key="2">
    <source>
        <dbReference type="EMBL" id="AXK43927.1"/>
    </source>
</evidence>
<protein>
    <submittedName>
        <fullName evidence="2">Uncharacterized protein</fullName>
    </submittedName>
</protein>